<protein>
    <submittedName>
        <fullName evidence="2">Uncharacterized protein</fullName>
    </submittedName>
</protein>
<accession>A0A853F117</accession>
<keyword evidence="1" id="KW-0472">Membrane</keyword>
<evidence type="ECO:0000313" key="3">
    <source>
        <dbReference type="Proteomes" id="UP000568751"/>
    </source>
</evidence>
<evidence type="ECO:0000256" key="1">
    <source>
        <dbReference type="SAM" id="Phobius"/>
    </source>
</evidence>
<reference evidence="2 3" key="1">
    <citation type="submission" date="2020-05" db="EMBL/GenBank/DDBJ databases">
        <title>Horizontal transmission and recombination maintain forever young bacterial symbiont genomes.</title>
        <authorList>
            <person name="Russell S.L."/>
            <person name="Pepper-Tunick E."/>
            <person name="Svedberg J."/>
            <person name="Byrne A."/>
            <person name="Ruelas Castillo J."/>
            <person name="Vollmers C."/>
            <person name="Beinart R.A."/>
            <person name="Corbett-Detig R."/>
        </authorList>
    </citation>
    <scope>NUCLEOTIDE SEQUENCE [LARGE SCALE GENOMIC DNA]</scope>
    <source>
        <strain evidence="2">455</strain>
    </source>
</reference>
<name>A0A853F117_9GAMM</name>
<keyword evidence="1" id="KW-0812">Transmembrane</keyword>
<evidence type="ECO:0000313" key="2">
    <source>
        <dbReference type="EMBL" id="NYT27198.1"/>
    </source>
</evidence>
<gene>
    <name evidence="2" type="ORF">H0A76_04440</name>
</gene>
<comment type="caution">
    <text evidence="2">The sequence shown here is derived from an EMBL/GenBank/DDBJ whole genome shotgun (WGS) entry which is preliminary data.</text>
</comment>
<dbReference type="AlphaFoldDB" id="A0A853F117"/>
<feature type="transmembrane region" description="Helical" evidence="1">
    <location>
        <begin position="43"/>
        <end position="63"/>
    </location>
</feature>
<proteinExistence type="predicted"/>
<organism evidence="2 3">
    <name type="scientific">Candidatus Thiodubiliella endoseptemdiera</name>
    <dbReference type="NCBI Taxonomy" id="2738886"/>
    <lineage>
        <taxon>Bacteria</taxon>
        <taxon>Pseudomonadati</taxon>
        <taxon>Pseudomonadota</taxon>
        <taxon>Gammaproteobacteria</taxon>
        <taxon>Candidatus Pseudothioglobaceae</taxon>
        <taxon>Candidatus Thiodubiliella</taxon>
    </lineage>
</organism>
<keyword evidence="1" id="KW-1133">Transmembrane helix</keyword>
<dbReference type="EMBL" id="JACCHT010000001">
    <property type="protein sequence ID" value="NYT27198.1"/>
    <property type="molecule type" value="Genomic_DNA"/>
</dbReference>
<sequence length="104" mass="12364">MGFFETEKLLSLKSKQGKEIIQFSKVKKEILTRNIWLYSENTYYAGILLLLLTIVALPIRYYLYGFDGVKKLIKVKHEELKRYGKFIHQDERYMSKDDILSGKH</sequence>
<dbReference type="Proteomes" id="UP000568751">
    <property type="component" value="Unassembled WGS sequence"/>
</dbReference>